<dbReference type="EMBL" id="CP091512">
    <property type="protein sequence ID" value="UOO93436.1"/>
    <property type="molecule type" value="Genomic_DNA"/>
</dbReference>
<dbReference type="Proteomes" id="UP000832034">
    <property type="component" value="Chromosome"/>
</dbReference>
<evidence type="ECO:0000313" key="2">
    <source>
        <dbReference type="Proteomes" id="UP000832034"/>
    </source>
</evidence>
<proteinExistence type="predicted"/>
<name>A0ABY4ECI7_VITST</name>
<protein>
    <recommendedName>
        <fullName evidence="3">DUF4020 domain-containing protein</fullName>
    </recommendedName>
</protein>
<dbReference type="RefSeq" id="WP_019958898.1">
    <property type="nucleotide sequence ID" value="NZ_CP091512.1"/>
</dbReference>
<accession>A0ABY4ECI7</accession>
<keyword evidence="2" id="KW-1185">Reference proteome</keyword>
<reference evidence="1" key="2">
    <citation type="journal article" date="2022" name="Res Sq">
        <title>Evolution of multicellular longitudinally dividing oral cavity symbionts (Neisseriaceae).</title>
        <authorList>
            <person name="Nyongesa S."/>
            <person name="Weber P."/>
            <person name="Bernet E."/>
            <person name="Pullido F."/>
            <person name="Nieckarz M."/>
            <person name="Delaby M."/>
            <person name="Nieves C."/>
            <person name="Viehboeck T."/>
            <person name="Krause N."/>
            <person name="Rivera-Millot A."/>
            <person name="Nakamura A."/>
            <person name="Vischer N."/>
            <person name="VanNieuwenhze M."/>
            <person name="Brun Y."/>
            <person name="Cava F."/>
            <person name="Bulgheresi S."/>
            <person name="Veyrier F."/>
        </authorList>
    </citation>
    <scope>NUCLEOTIDE SEQUENCE</scope>
    <source>
        <strain evidence="1">SAG 1488-6</strain>
    </source>
</reference>
<reference evidence="1" key="1">
    <citation type="submission" date="2021-12" db="EMBL/GenBank/DDBJ databases">
        <authorList>
            <person name="Veyrier F.J."/>
        </authorList>
    </citation>
    <scope>NUCLEOTIDE SEQUENCE</scope>
    <source>
        <strain evidence="1">SAG 1488-6</strain>
    </source>
</reference>
<sequence length="886" mass="103925">MHYLYSKPELLRYFLLQIQHPAWPNILEQLQNKYPQSKILLQENTAFVLLDRFWYQSAPTMMRLFQKYYAKPISARTLLRTIDQSLEKNDVTVDIQFVQCWLHLLTPHIDIAEYNHIFLIEPASKHIAPFLLKHNCHQELEALFRQLLLLHVRFDSSSSEKTTLQYNIDEHSLECLLHPNSSFMQLPATTILDICVQALKQHSYLLDIFSIPNQNRYDSSIVIQFYKPCIWQQIDEYPEFLQAMAYQLVDACYQVLMRPEMSTEQTWAWANEYLPQKNVLLQKLALYTIAHHPAYTADEKFTLVTNTLDMHALDFHAEIFDFFKHCLMNLSDDNIELVIESLNDYPNQDNGHCEQWAFWLKQCHATDSAIDAYYQQQKQLHPHYQLSDNPYLHIFIGEASVISPRSPYPSEQLLAQQDAAWFDELLTYNQQSWDGSEPDTEGLWREIIQACQQNPTWAMAFIQHAIDTQNNTKKLHQVISGFAQWQFTDLKQWDACFKYFQTLPIKQYSNLLCNLIDQTHRNAFFKNQSESTTQPNRLVSTLLQEQAIDSQSGFPSTYYAFGEHANVYNSNIGYVISYLIMAFEKSIQTENIHNQTQSFSAIKSSLKNDNSGHVIHLLMAQYGFFEHHQPDFAHEKLLPYLNTTHPQHLLAWSGFLMNNQLTVHTYGLIETDLKTLLQSHKPQDNLLSDFDKRCLNLYLWSISLNYHSNATDSINWFLKLASAPLSKNLTKILTDILKAKYSDTNSRRCEAIPDWMVQYWQQRDHGVGGKLDASEYECLWMLSVNCPDWIPQIYEFLMQSDNLNAHSSWLLLIREKQEQLKPQDITQWAQLLNQYLKLQPNFYHINGKCLDFISFILKQDIEETIKQSIHDTLNRNGIDVKEFDLK</sequence>
<organism evidence="1 2">
    <name type="scientific">Vitreoscilla stercoraria</name>
    <dbReference type="NCBI Taxonomy" id="61"/>
    <lineage>
        <taxon>Bacteria</taxon>
        <taxon>Pseudomonadati</taxon>
        <taxon>Pseudomonadota</taxon>
        <taxon>Betaproteobacteria</taxon>
        <taxon>Neisseriales</taxon>
        <taxon>Neisseriaceae</taxon>
        <taxon>Vitreoscilla</taxon>
    </lineage>
</organism>
<evidence type="ECO:0000313" key="1">
    <source>
        <dbReference type="EMBL" id="UOO93436.1"/>
    </source>
</evidence>
<evidence type="ECO:0008006" key="3">
    <source>
        <dbReference type="Google" id="ProtNLM"/>
    </source>
</evidence>
<gene>
    <name evidence="1" type="ORF">LVJ81_05245</name>
</gene>